<dbReference type="AlphaFoldDB" id="A0A9N9S608"/>
<keyword evidence="6 7" id="KW-0472">Membrane</keyword>
<gene>
    <name evidence="8" type="ORF">CHIRRI_LOCUS13582</name>
</gene>
<dbReference type="OrthoDB" id="28257at2759"/>
<evidence type="ECO:0000313" key="9">
    <source>
        <dbReference type="Proteomes" id="UP001153620"/>
    </source>
</evidence>
<evidence type="ECO:0000256" key="6">
    <source>
        <dbReference type="ARBA" id="ARBA00023136"/>
    </source>
</evidence>
<name>A0A9N9S608_9DIPT</name>
<evidence type="ECO:0000256" key="1">
    <source>
        <dbReference type="ARBA" id="ARBA00004141"/>
    </source>
</evidence>
<keyword evidence="4 7" id="KW-0812">Transmembrane</keyword>
<dbReference type="GO" id="GO:0097020">
    <property type="term" value="F:COPII receptor activity"/>
    <property type="evidence" value="ECO:0007669"/>
    <property type="project" value="InterPro"/>
</dbReference>
<reference evidence="8" key="2">
    <citation type="submission" date="2022-10" db="EMBL/GenBank/DDBJ databases">
        <authorList>
            <consortium name="ENA_rothamsted_submissions"/>
            <consortium name="culmorum"/>
            <person name="King R."/>
        </authorList>
    </citation>
    <scope>NUCLEOTIDE SEQUENCE</scope>
</reference>
<accession>A0A9N9S608</accession>
<dbReference type="InterPro" id="IPR007277">
    <property type="entry name" value="Svp26/Tex261"/>
</dbReference>
<evidence type="ECO:0000256" key="5">
    <source>
        <dbReference type="ARBA" id="ARBA00022989"/>
    </source>
</evidence>
<comment type="similarity">
    <text evidence="2">Belongs to the SVP26 family.</text>
</comment>
<protein>
    <recommendedName>
        <fullName evidence="3">Protein TEX261</fullName>
    </recommendedName>
</protein>
<organism evidence="8 9">
    <name type="scientific">Chironomus riparius</name>
    <dbReference type="NCBI Taxonomy" id="315576"/>
    <lineage>
        <taxon>Eukaryota</taxon>
        <taxon>Metazoa</taxon>
        <taxon>Ecdysozoa</taxon>
        <taxon>Arthropoda</taxon>
        <taxon>Hexapoda</taxon>
        <taxon>Insecta</taxon>
        <taxon>Pterygota</taxon>
        <taxon>Neoptera</taxon>
        <taxon>Endopterygota</taxon>
        <taxon>Diptera</taxon>
        <taxon>Nematocera</taxon>
        <taxon>Chironomoidea</taxon>
        <taxon>Chironomidae</taxon>
        <taxon>Chironominae</taxon>
        <taxon>Chironomus</taxon>
    </lineage>
</organism>
<proteinExistence type="inferred from homology"/>
<dbReference type="EMBL" id="OU895880">
    <property type="protein sequence ID" value="CAG9810769.1"/>
    <property type="molecule type" value="Genomic_DNA"/>
</dbReference>
<evidence type="ECO:0000256" key="3">
    <source>
        <dbReference type="ARBA" id="ARBA00017877"/>
    </source>
</evidence>
<evidence type="ECO:0000256" key="7">
    <source>
        <dbReference type="SAM" id="Phobius"/>
    </source>
</evidence>
<dbReference type="GO" id="GO:0000139">
    <property type="term" value="C:Golgi membrane"/>
    <property type="evidence" value="ECO:0007669"/>
    <property type="project" value="TreeGrafter"/>
</dbReference>
<feature type="transmembrane region" description="Helical" evidence="7">
    <location>
        <begin position="6"/>
        <end position="31"/>
    </location>
</feature>
<evidence type="ECO:0000256" key="4">
    <source>
        <dbReference type="ARBA" id="ARBA00022692"/>
    </source>
</evidence>
<dbReference type="PANTHER" id="PTHR13144:SF0">
    <property type="entry name" value="PROTEIN TEX261"/>
    <property type="match status" value="1"/>
</dbReference>
<feature type="transmembrane region" description="Helical" evidence="7">
    <location>
        <begin position="118"/>
        <end position="142"/>
    </location>
</feature>
<dbReference type="PANTHER" id="PTHR13144">
    <property type="entry name" value="TEX261 PROTEIN"/>
    <property type="match status" value="1"/>
</dbReference>
<dbReference type="GO" id="GO:0030134">
    <property type="term" value="C:COPII-coated ER to Golgi transport vesicle"/>
    <property type="evidence" value="ECO:0007669"/>
    <property type="project" value="TreeGrafter"/>
</dbReference>
<keyword evidence="5 7" id="KW-1133">Transmembrane helix</keyword>
<evidence type="ECO:0000313" key="8">
    <source>
        <dbReference type="EMBL" id="CAG9810769.1"/>
    </source>
</evidence>
<sequence>MGLLFILSYVGIFFQVCFITIALAAGLYYISELVEEYSEKSKKVIKTVTNITIIIYILFIFTESFPYTVIIFGILAQLSHLLILRTFPEVRIFSFEFIAALVLLFVNHYLAYNFFQEYFYTISEILGYFTLCLWLVPFALFVSLSANDQTLPTYQDTTSANSSENDVVTNYFSSKKRKNLLNFFKNAKESVLPMRSKKSF</sequence>
<feature type="transmembrane region" description="Helical" evidence="7">
    <location>
        <begin position="92"/>
        <end position="112"/>
    </location>
</feature>
<comment type="subcellular location">
    <subcellularLocation>
        <location evidence="1">Membrane</location>
        <topology evidence="1">Multi-pass membrane protein</topology>
    </subcellularLocation>
</comment>
<evidence type="ECO:0000256" key="2">
    <source>
        <dbReference type="ARBA" id="ARBA00008096"/>
    </source>
</evidence>
<dbReference type="GO" id="GO:0006888">
    <property type="term" value="P:endoplasmic reticulum to Golgi vesicle-mediated transport"/>
    <property type="evidence" value="ECO:0007669"/>
    <property type="project" value="InterPro"/>
</dbReference>
<dbReference type="GO" id="GO:0005789">
    <property type="term" value="C:endoplasmic reticulum membrane"/>
    <property type="evidence" value="ECO:0007669"/>
    <property type="project" value="TreeGrafter"/>
</dbReference>
<dbReference type="Pfam" id="PF04148">
    <property type="entry name" value="Erv26"/>
    <property type="match status" value="1"/>
</dbReference>
<reference evidence="8" key="1">
    <citation type="submission" date="2022-01" db="EMBL/GenBank/DDBJ databases">
        <authorList>
            <person name="King R."/>
        </authorList>
    </citation>
    <scope>NUCLEOTIDE SEQUENCE</scope>
</reference>
<keyword evidence="9" id="KW-1185">Reference proteome</keyword>
<dbReference type="Proteomes" id="UP001153620">
    <property type="component" value="Chromosome 4"/>
</dbReference>